<dbReference type="GO" id="GO:0047617">
    <property type="term" value="F:fatty acyl-CoA hydrolase activity"/>
    <property type="evidence" value="ECO:0007669"/>
    <property type="project" value="TreeGrafter"/>
</dbReference>
<gene>
    <name evidence="3" type="ORF">FN846DRAFT_425218</name>
</gene>
<evidence type="ECO:0000256" key="2">
    <source>
        <dbReference type="ARBA" id="ARBA00022801"/>
    </source>
</evidence>
<organism evidence="3 4">
    <name type="scientific">Sphaerosporella brunnea</name>
    <dbReference type="NCBI Taxonomy" id="1250544"/>
    <lineage>
        <taxon>Eukaryota</taxon>
        <taxon>Fungi</taxon>
        <taxon>Dikarya</taxon>
        <taxon>Ascomycota</taxon>
        <taxon>Pezizomycotina</taxon>
        <taxon>Pezizomycetes</taxon>
        <taxon>Pezizales</taxon>
        <taxon>Pyronemataceae</taxon>
        <taxon>Sphaerosporella</taxon>
    </lineage>
</organism>
<keyword evidence="2" id="KW-0378">Hydrolase</keyword>
<dbReference type="CDD" id="cd00586">
    <property type="entry name" value="4HBT"/>
    <property type="match status" value="1"/>
</dbReference>
<dbReference type="FunFam" id="3.10.129.10:FF:000104">
    <property type="entry name" value="Thioesterase family protein (AFU_orthologue AFUA_2G16350)"/>
    <property type="match status" value="1"/>
</dbReference>
<dbReference type="Pfam" id="PF13279">
    <property type="entry name" value="4HBT_2"/>
    <property type="match status" value="1"/>
</dbReference>
<dbReference type="OrthoDB" id="2420454at2759"/>
<evidence type="ECO:0000313" key="4">
    <source>
        <dbReference type="Proteomes" id="UP000326924"/>
    </source>
</evidence>
<accession>A0A5J5EF85</accession>
<keyword evidence="4" id="KW-1185">Reference proteome</keyword>
<comment type="similarity">
    <text evidence="1">Belongs to the 4-hydroxybenzoyl-CoA thioesterase family.</text>
</comment>
<evidence type="ECO:0000256" key="1">
    <source>
        <dbReference type="ARBA" id="ARBA00005953"/>
    </source>
</evidence>
<dbReference type="Gene3D" id="3.10.129.10">
    <property type="entry name" value="Hotdog Thioesterase"/>
    <property type="match status" value="1"/>
</dbReference>
<reference evidence="3 4" key="1">
    <citation type="submission" date="2019-09" db="EMBL/GenBank/DDBJ databases">
        <title>Draft genome of the ectomycorrhizal ascomycete Sphaerosporella brunnea.</title>
        <authorList>
            <consortium name="DOE Joint Genome Institute"/>
            <person name="Benucci G.M."/>
            <person name="Marozzi G."/>
            <person name="Antonielli L."/>
            <person name="Sanchez S."/>
            <person name="Marco P."/>
            <person name="Wang X."/>
            <person name="Falini L.B."/>
            <person name="Barry K."/>
            <person name="Haridas S."/>
            <person name="Lipzen A."/>
            <person name="Labutti K."/>
            <person name="Grigoriev I.V."/>
            <person name="Murat C."/>
            <person name="Martin F."/>
            <person name="Albertini E."/>
            <person name="Donnini D."/>
            <person name="Bonito G."/>
        </authorList>
    </citation>
    <scope>NUCLEOTIDE SEQUENCE [LARGE SCALE GENOMIC DNA]</scope>
    <source>
        <strain evidence="3 4">Sb_GMNB300</strain>
    </source>
</reference>
<sequence>MSAPKYRKRSDYRFFLVYRTRWSDNDQYGHLNNSIYNFLIDSVVNSYLIEHCGLQPTDTNSAQIGLVVSSHCSYFESLAFPELVELGLRVDKLGTSSVIYEVGFFRQAHDRACAVGGFVHVFVDRESRRPVKALEAKMKEGLGKLAVMPKAAL</sequence>
<comment type="caution">
    <text evidence="3">The sequence shown here is derived from an EMBL/GenBank/DDBJ whole genome shotgun (WGS) entry which is preliminary data.</text>
</comment>
<dbReference type="SUPFAM" id="SSF54637">
    <property type="entry name" value="Thioesterase/thiol ester dehydrase-isomerase"/>
    <property type="match status" value="1"/>
</dbReference>
<dbReference type="Proteomes" id="UP000326924">
    <property type="component" value="Unassembled WGS sequence"/>
</dbReference>
<dbReference type="PANTHER" id="PTHR31793:SF27">
    <property type="entry name" value="NOVEL THIOESTERASE SUPERFAMILY DOMAIN AND SAPOSIN A-TYPE DOMAIN CONTAINING PROTEIN (0610012H03RIK)"/>
    <property type="match status" value="1"/>
</dbReference>
<dbReference type="AlphaFoldDB" id="A0A5J5EF85"/>
<dbReference type="InterPro" id="IPR050563">
    <property type="entry name" value="4-hydroxybenzoyl-CoA_TE"/>
</dbReference>
<evidence type="ECO:0000313" key="3">
    <source>
        <dbReference type="EMBL" id="KAA8894312.1"/>
    </source>
</evidence>
<name>A0A5J5EF85_9PEZI</name>
<dbReference type="InParanoid" id="A0A5J5EF85"/>
<protein>
    <submittedName>
        <fullName evidence="3">Thioesterase</fullName>
    </submittedName>
</protein>
<proteinExistence type="inferred from homology"/>
<dbReference type="InterPro" id="IPR029069">
    <property type="entry name" value="HotDog_dom_sf"/>
</dbReference>
<dbReference type="EMBL" id="VXIS01000349">
    <property type="protein sequence ID" value="KAA8894312.1"/>
    <property type="molecule type" value="Genomic_DNA"/>
</dbReference>
<dbReference type="PANTHER" id="PTHR31793">
    <property type="entry name" value="4-HYDROXYBENZOYL-COA THIOESTERASE FAMILY MEMBER"/>
    <property type="match status" value="1"/>
</dbReference>